<accession>A0ACC2F9V8</accession>
<evidence type="ECO:0000313" key="2">
    <source>
        <dbReference type="Proteomes" id="UP001157502"/>
    </source>
</evidence>
<dbReference type="Proteomes" id="UP001157502">
    <property type="component" value="Chromosome 31"/>
</dbReference>
<proteinExistence type="predicted"/>
<keyword evidence="2" id="KW-1185">Reference proteome</keyword>
<gene>
    <name evidence="1" type="ORF">DPEC_G00320390</name>
</gene>
<protein>
    <submittedName>
        <fullName evidence="1">Uncharacterized protein</fullName>
    </submittedName>
</protein>
<name>A0ACC2F9V8_DALPE</name>
<comment type="caution">
    <text evidence="1">The sequence shown here is derived from an EMBL/GenBank/DDBJ whole genome shotgun (WGS) entry which is preliminary data.</text>
</comment>
<dbReference type="EMBL" id="CM055758">
    <property type="protein sequence ID" value="KAJ7988126.1"/>
    <property type="molecule type" value="Genomic_DNA"/>
</dbReference>
<organism evidence="1 2">
    <name type="scientific">Dallia pectoralis</name>
    <name type="common">Alaska blackfish</name>
    <dbReference type="NCBI Taxonomy" id="75939"/>
    <lineage>
        <taxon>Eukaryota</taxon>
        <taxon>Metazoa</taxon>
        <taxon>Chordata</taxon>
        <taxon>Craniata</taxon>
        <taxon>Vertebrata</taxon>
        <taxon>Euteleostomi</taxon>
        <taxon>Actinopterygii</taxon>
        <taxon>Neopterygii</taxon>
        <taxon>Teleostei</taxon>
        <taxon>Protacanthopterygii</taxon>
        <taxon>Esociformes</taxon>
        <taxon>Umbridae</taxon>
        <taxon>Dallia</taxon>
    </lineage>
</organism>
<sequence>MSKIQLLKVFLNQRLTAVAQEIFGAVEQTIADYQEECSRTKEENHRLQKLLDVVIEPELKLYQADLHHLTGSGEQMPAEKQFIEKWGPLSLDKEDTELTQINKPEEPGTSRVKEELPWQEEGVLCSVFVKNNCHQDLGLSSDLASTSTEQMHTELDEDLQQHSDLGKVTCEKQRCEKWSPPSLRPEDPELIKNRQEELGTSQTNAQIHWLEESVLSPSQLPHLRQSVENQHGDIFSTTGEQIKTERGTEDYTVPELNNYSQSLSAGHPKCSAAQTDNSEDPGLERGPHSPGSKIIHTVQDKRSYIGANHDRKSMEMCCGKLPVGESQRQDVVRLCYCKKCTPSKTAIAEPKRTPEWHYFCVKLKVSPEVTRLVWSIELSFSTT</sequence>
<evidence type="ECO:0000313" key="1">
    <source>
        <dbReference type="EMBL" id="KAJ7988126.1"/>
    </source>
</evidence>
<reference evidence="1" key="1">
    <citation type="submission" date="2021-05" db="EMBL/GenBank/DDBJ databases">
        <authorList>
            <person name="Pan Q."/>
            <person name="Jouanno E."/>
            <person name="Zahm M."/>
            <person name="Klopp C."/>
            <person name="Cabau C."/>
            <person name="Louis A."/>
            <person name="Berthelot C."/>
            <person name="Parey E."/>
            <person name="Roest Crollius H."/>
            <person name="Montfort J."/>
            <person name="Robinson-Rechavi M."/>
            <person name="Bouchez O."/>
            <person name="Lampietro C."/>
            <person name="Lopez Roques C."/>
            <person name="Donnadieu C."/>
            <person name="Postlethwait J."/>
            <person name="Bobe J."/>
            <person name="Dillon D."/>
            <person name="Chandos A."/>
            <person name="von Hippel F."/>
            <person name="Guiguen Y."/>
        </authorList>
    </citation>
    <scope>NUCLEOTIDE SEQUENCE</scope>
    <source>
        <strain evidence="1">YG-Jan2019</strain>
    </source>
</reference>